<accession>A0AAW7THA6</accession>
<proteinExistence type="predicted"/>
<sequence>MNSLQDYSIVDLLPESLKKDPFIVALGEAVEKELKEAYREAESLSNFYDVDKLPEPLLDYLAYQKHVDFYEPDLTIEQKRELVKRSNFFHRQKGTPAAVEELIITLFGEGKVVEWFEYEGQPYRFKVVTNNRSVTQEKAEQFLQALNAVKNVRSVLERIELTQAEEMNLYFAGVVHVGDNLTIRQVF</sequence>
<evidence type="ECO:0000313" key="2">
    <source>
        <dbReference type="Proteomes" id="UP001176117"/>
    </source>
</evidence>
<dbReference type="EMBL" id="JAMOGB010000002">
    <property type="protein sequence ID" value="MDO0876767.1"/>
    <property type="molecule type" value="Genomic_DNA"/>
</dbReference>
<dbReference type="NCBIfam" id="TIGR01634">
    <property type="entry name" value="tail_P2_I"/>
    <property type="match status" value="1"/>
</dbReference>
<comment type="caution">
    <text evidence="1">The sequence shown here is derived from an EMBL/GenBank/DDBJ whole genome shotgun (WGS) entry which is preliminary data.</text>
</comment>
<gene>
    <name evidence="1" type="ORF">NBU54_03605</name>
</gene>
<dbReference type="InterPro" id="IPR006521">
    <property type="entry name" value="Tail_protein_I"/>
</dbReference>
<name>A0AAW7THA6_9BACL</name>
<evidence type="ECO:0000313" key="1">
    <source>
        <dbReference type="EMBL" id="MDO0876767.1"/>
    </source>
</evidence>
<dbReference type="Proteomes" id="UP001176117">
    <property type="component" value="Unassembled WGS sequence"/>
</dbReference>
<reference evidence="1" key="1">
    <citation type="submission" date="2022-05" db="EMBL/GenBank/DDBJ databases">
        <title>Genome-based reclassification of Anoxybacillus salavatliensis Cihan et al. as a later heterotypic synonym of Anoxybacillus gonensis Belduz et al. 2003.</title>
        <authorList>
            <person name="Inan Bektas K."/>
            <person name="Guler H.I."/>
            <person name="Belduz A.O."/>
            <person name="Canakci S."/>
        </authorList>
    </citation>
    <scope>NUCLEOTIDE SEQUENCE</scope>
    <source>
        <strain evidence="1">NCIMB 13933</strain>
    </source>
</reference>
<organism evidence="1 2">
    <name type="scientific">Anoxybacillus gonensis</name>
    <dbReference type="NCBI Taxonomy" id="198467"/>
    <lineage>
        <taxon>Bacteria</taxon>
        <taxon>Bacillati</taxon>
        <taxon>Bacillota</taxon>
        <taxon>Bacilli</taxon>
        <taxon>Bacillales</taxon>
        <taxon>Anoxybacillaceae</taxon>
        <taxon>Anoxybacillus</taxon>
    </lineage>
</organism>
<keyword evidence="2" id="KW-1185">Reference proteome</keyword>
<dbReference type="RefSeq" id="WP_035064669.1">
    <property type="nucleotide sequence ID" value="NZ_CP012152.1"/>
</dbReference>
<dbReference type="AlphaFoldDB" id="A0AAW7THA6"/>
<protein>
    <submittedName>
        <fullName evidence="1">Phage tail protein I</fullName>
    </submittedName>
</protein>
<dbReference type="Pfam" id="PF09684">
    <property type="entry name" value="Tail_P2_I"/>
    <property type="match status" value="1"/>
</dbReference>
<dbReference type="KEGG" id="agn:AFK25_02480"/>